<protein>
    <submittedName>
        <fullName evidence="1">Uncharacterized protein</fullName>
    </submittedName>
</protein>
<dbReference type="EMBL" id="BK015564">
    <property type="protein sequence ID" value="DAE13241.1"/>
    <property type="molecule type" value="Genomic_DNA"/>
</dbReference>
<organism evidence="1">
    <name type="scientific">Siphoviridae sp. ctLqe90</name>
    <dbReference type="NCBI Taxonomy" id="2825456"/>
    <lineage>
        <taxon>Viruses</taxon>
        <taxon>Duplodnaviria</taxon>
        <taxon>Heunggongvirae</taxon>
        <taxon>Uroviricota</taxon>
        <taxon>Caudoviricetes</taxon>
    </lineage>
</organism>
<accession>A0A8S5Q329</accession>
<proteinExistence type="predicted"/>
<name>A0A8S5Q329_9CAUD</name>
<reference evidence="1" key="1">
    <citation type="journal article" date="2021" name="Proc. Natl. Acad. Sci. U.S.A.">
        <title>A Catalog of Tens of Thousands of Viruses from Human Metagenomes Reveals Hidden Associations with Chronic Diseases.</title>
        <authorList>
            <person name="Tisza M.J."/>
            <person name="Buck C.B."/>
        </authorList>
    </citation>
    <scope>NUCLEOTIDE SEQUENCE</scope>
    <source>
        <strain evidence="1">CtLqe90</strain>
    </source>
</reference>
<sequence length="73" mass="8440">MLKMQVFKNGSNEPLACFNGGKSTSYDIQSMLSNMTVPDKFGFALQYKYTDSNKTTLKYMLVEKFKEEPDYMD</sequence>
<evidence type="ECO:0000313" key="1">
    <source>
        <dbReference type="EMBL" id="DAE13241.1"/>
    </source>
</evidence>